<dbReference type="Pfam" id="PF24584">
    <property type="entry name" value="Ig_CYK3_C"/>
    <property type="match status" value="2"/>
</dbReference>
<dbReference type="OrthoDB" id="6129702at2759"/>
<dbReference type="FunFam" id="2.30.30.40:FF:000168">
    <property type="entry name" value="SH3 domain protein (Cyk3)"/>
    <property type="match status" value="1"/>
</dbReference>
<reference evidence="5 6" key="1">
    <citation type="submission" date="2015-09" db="EMBL/GenBank/DDBJ databases">
        <title>Host preference determinants of Valsa canker pathogens revealed by comparative genomics.</title>
        <authorList>
            <person name="Yin Z."/>
            <person name="Huang L."/>
        </authorList>
    </citation>
    <scope>NUCLEOTIDE SEQUENCE [LARGE SCALE GENOMIC DNA]</scope>
    <source>
        <strain evidence="5 6">YSFL</strain>
    </source>
</reference>
<feature type="domain" description="SH3" evidence="4">
    <location>
        <begin position="11"/>
        <end position="73"/>
    </location>
</feature>
<dbReference type="Gene3D" id="3.10.620.30">
    <property type="match status" value="1"/>
</dbReference>
<evidence type="ECO:0000256" key="1">
    <source>
        <dbReference type="ARBA" id="ARBA00022443"/>
    </source>
</evidence>
<comment type="caution">
    <text evidence="5">The sequence shown here is derived from an EMBL/GenBank/DDBJ whole genome shotgun (WGS) entry which is preliminary data.</text>
</comment>
<dbReference type="SUPFAM" id="SSF54001">
    <property type="entry name" value="Cysteine proteinases"/>
    <property type="match status" value="1"/>
</dbReference>
<evidence type="ECO:0000313" key="6">
    <source>
        <dbReference type="Proteomes" id="UP000284375"/>
    </source>
</evidence>
<dbReference type="AlphaFoldDB" id="A0A423VJF8"/>
<dbReference type="InterPro" id="IPR001452">
    <property type="entry name" value="SH3_domain"/>
</dbReference>
<dbReference type="EMBL" id="LJZO01000045">
    <property type="protein sequence ID" value="ROV91147.1"/>
    <property type="molecule type" value="Genomic_DNA"/>
</dbReference>
<dbReference type="InterPro" id="IPR056409">
    <property type="entry name" value="Ig_CYK3_C"/>
</dbReference>
<feature type="compositionally biased region" description="Low complexity" evidence="3">
    <location>
        <begin position="352"/>
        <end position="372"/>
    </location>
</feature>
<feature type="compositionally biased region" description="Basic and acidic residues" evidence="3">
    <location>
        <begin position="312"/>
        <end position="335"/>
    </location>
</feature>
<name>A0A423VJF8_CYTCH</name>
<dbReference type="Proteomes" id="UP000284375">
    <property type="component" value="Unassembled WGS sequence"/>
</dbReference>
<dbReference type="STRING" id="252740.A0A423VJF8"/>
<dbReference type="GO" id="GO:0110085">
    <property type="term" value="C:mitotic actomyosin contractile ring"/>
    <property type="evidence" value="ECO:0007669"/>
    <property type="project" value="TreeGrafter"/>
</dbReference>
<evidence type="ECO:0000259" key="4">
    <source>
        <dbReference type="PROSITE" id="PS50002"/>
    </source>
</evidence>
<feature type="compositionally biased region" description="Basic and acidic residues" evidence="3">
    <location>
        <begin position="258"/>
        <end position="269"/>
    </location>
</feature>
<dbReference type="FunFam" id="3.10.620.30:FF:000005">
    <property type="entry name" value="SH3 domain protein (Cyk3), putative"/>
    <property type="match status" value="1"/>
</dbReference>
<proteinExistence type="predicted"/>
<dbReference type="Pfam" id="PF00018">
    <property type="entry name" value="SH3_1"/>
    <property type="match status" value="1"/>
</dbReference>
<dbReference type="SUPFAM" id="SSF50044">
    <property type="entry name" value="SH3-domain"/>
    <property type="match status" value="1"/>
</dbReference>
<feature type="compositionally biased region" description="Polar residues" evidence="3">
    <location>
        <begin position="92"/>
        <end position="101"/>
    </location>
</feature>
<dbReference type="PANTHER" id="PTHR46333:SF2">
    <property type="entry name" value="CYTOKINESIS PROTEIN 3"/>
    <property type="match status" value="1"/>
</dbReference>
<feature type="region of interest" description="Disordered" evidence="3">
    <location>
        <begin position="997"/>
        <end position="1016"/>
    </location>
</feature>
<feature type="region of interest" description="Disordered" evidence="3">
    <location>
        <begin position="115"/>
        <end position="137"/>
    </location>
</feature>
<protein>
    <recommendedName>
        <fullName evidence="4">SH3 domain-containing protein</fullName>
    </recommendedName>
</protein>
<dbReference type="InterPro" id="IPR002931">
    <property type="entry name" value="Transglutaminase-like"/>
</dbReference>
<evidence type="ECO:0000256" key="3">
    <source>
        <dbReference type="SAM" id="MobiDB-lite"/>
    </source>
</evidence>
<dbReference type="InterPro" id="IPR038765">
    <property type="entry name" value="Papain-like_cys_pep_sf"/>
</dbReference>
<evidence type="ECO:0000256" key="2">
    <source>
        <dbReference type="PROSITE-ProRule" id="PRU00192"/>
    </source>
</evidence>
<feature type="region of interest" description="Disordered" evidence="3">
    <location>
        <begin position="294"/>
        <end position="387"/>
    </location>
</feature>
<feature type="compositionally biased region" description="Polar residues" evidence="3">
    <location>
        <begin position="119"/>
        <end position="136"/>
    </location>
</feature>
<dbReference type="InterPro" id="IPR052557">
    <property type="entry name" value="CAP/Cytokinesis_protein"/>
</dbReference>
<dbReference type="PANTHER" id="PTHR46333">
    <property type="entry name" value="CYTOKINESIS PROTEIN 3"/>
    <property type="match status" value="1"/>
</dbReference>
<feature type="region of interest" description="Disordered" evidence="3">
    <location>
        <begin position="200"/>
        <end position="274"/>
    </location>
</feature>
<keyword evidence="1 2" id="KW-0728">SH3 domain</keyword>
<dbReference type="SMART" id="SM00326">
    <property type="entry name" value="SH3"/>
    <property type="match status" value="1"/>
</dbReference>
<gene>
    <name evidence="5" type="ORF">VSDG_07882</name>
</gene>
<keyword evidence="6" id="KW-1185">Reference proteome</keyword>
<dbReference type="Gene3D" id="2.30.30.40">
    <property type="entry name" value="SH3 Domains"/>
    <property type="match status" value="1"/>
</dbReference>
<dbReference type="InterPro" id="IPR036028">
    <property type="entry name" value="SH3-like_dom_sf"/>
</dbReference>
<dbReference type="PROSITE" id="PS50002">
    <property type="entry name" value="SH3"/>
    <property type="match status" value="1"/>
</dbReference>
<accession>A0A423VJF8</accession>
<dbReference type="GO" id="GO:0140278">
    <property type="term" value="P:mitotic division septum assembly"/>
    <property type="evidence" value="ECO:0007669"/>
    <property type="project" value="TreeGrafter"/>
</dbReference>
<dbReference type="SMART" id="SM00460">
    <property type="entry name" value="TGc"/>
    <property type="match status" value="1"/>
</dbReference>
<evidence type="ECO:0000313" key="5">
    <source>
        <dbReference type="EMBL" id="ROV91147.1"/>
    </source>
</evidence>
<organism evidence="5 6">
    <name type="scientific">Cytospora chrysosperma</name>
    <name type="common">Cytospora canker fungus</name>
    <name type="synonym">Sphaeria chrysosperma</name>
    <dbReference type="NCBI Taxonomy" id="252740"/>
    <lineage>
        <taxon>Eukaryota</taxon>
        <taxon>Fungi</taxon>
        <taxon>Dikarya</taxon>
        <taxon>Ascomycota</taxon>
        <taxon>Pezizomycotina</taxon>
        <taxon>Sordariomycetes</taxon>
        <taxon>Sordariomycetidae</taxon>
        <taxon>Diaporthales</taxon>
        <taxon>Cytosporaceae</taxon>
        <taxon>Cytospora</taxon>
    </lineage>
</organism>
<dbReference type="Pfam" id="PF01841">
    <property type="entry name" value="Transglut_core"/>
    <property type="match status" value="1"/>
</dbReference>
<sequence>MVPAPSGVPTRFPCWCRAVYSFGGESKRDLGFIEGDLIECLNAGDGSWWTGRLRRDRRAVGAFPSNFVEVLPDDFRPVSRSTSPMPAPQTSPSPGNTPQKSKTFRKPFEAYAKAPHYTTAKQPETYRQSPLRTQSPVRKRENSFLMIAVYIKMLVGMGRIPHMTIGSTTTAEGLIPRCKCKTQGEAMDGVMEQLDALGASRQADSPEPPPLDPWSPESFDMVNQQSRRRRKDGVRPHTSLAAHADSGYGTGSGGSSQEHNHHGSGDKNGQRPPLSNYVQRMETQLRNMHAQNMDATDDEDDDVAPPPPPKGRLFERPKSSIDTRSNDVPDNQDVRMKHKKSAKDVGKLIGRTFTTKTNSSSSTRATDSSSNTQSTERSLMSGVSAGGISATSAGSLARKNRDRAQSALGVHDLGLKRSDSPFSGITYHSSHASDVQPPKHAATFLDDPMGNLGGLAPPTPKKRNFLKKLMDSAKTGVANGRNSMLANNSNGALQSSPMPPMRPNAMMAISSNSFPAAGMQKESARETGSGAGTDWVQVRRDVNRSNTLSRNERTERKDRCLMLDYPALEPVEELYGSIEGDESVDGNAIRNPTDYSVINLLNVDKNSRFIKSLPPMTNAITVATTYVCRPYRSDVQRLRAIFTWAAETINWEEDFEGEVDTRRVIQTQRACAEEYAVLVMEMCGAVGLHCEVVRGYLKTPGEIPETNMLPRPNHWWNAVLVDGEWRIMDCCLASPSNPKRALYSSIGSGSADFWYFLTRPTEICWTHLPEHHEQQHICPPVAPEVLLNLPCAFPPYFINDIQMVDYSTSLIRIEDLEMVHIRFNVPADVEVAAEVEVRALSRDSDGDFYESGDVVKKRALAQCEWFNGVKRYTVKALLPGDEGHGTLKIYAGKRGLMQSIKDIPHPMAFAIPIIHTGENPAYEFVLRHPTPQAQRHDIYVVQPQCQRLALNNTFVFAIRQHPSAAPETGSVMTPSSNPGNASPIPFARPGSAMSISMSSNPSSYGPGAAPNAKKPAKLAIQTPGGKILRLMRKEDRRGGGLGVGSSARSIIGGEEEISDGGTWETIIKCSERGTWRGLVLADRIAKWCVFAEWECVG</sequence>
<feature type="region of interest" description="Disordered" evidence="3">
    <location>
        <begin position="75"/>
        <end position="102"/>
    </location>
</feature>